<keyword evidence="4 7" id="KW-0133">Cell shape</keyword>
<evidence type="ECO:0000313" key="8">
    <source>
        <dbReference type="EMBL" id="SMC18488.1"/>
    </source>
</evidence>
<dbReference type="PANTHER" id="PTHR42749">
    <property type="entry name" value="CELL SHAPE-DETERMINING PROTEIN MREB"/>
    <property type="match status" value="1"/>
</dbReference>
<feature type="binding site" evidence="7">
    <location>
        <begin position="217"/>
        <end position="220"/>
    </location>
    <ligand>
        <name>ATP</name>
        <dbReference type="ChEBI" id="CHEBI:30616"/>
    </ligand>
</feature>
<keyword evidence="1 7" id="KW-0963">Cytoplasm</keyword>
<dbReference type="OrthoDB" id="9768127at2"/>
<dbReference type="HAMAP" id="MF_02207">
    <property type="entry name" value="MreB"/>
    <property type="match status" value="1"/>
</dbReference>
<reference evidence="8 9" key="1">
    <citation type="submission" date="2017-04" db="EMBL/GenBank/DDBJ databases">
        <authorList>
            <person name="Afonso C.L."/>
            <person name="Miller P.J."/>
            <person name="Scott M.A."/>
            <person name="Spackman E."/>
            <person name="Goraichik I."/>
            <person name="Dimitrov K.M."/>
            <person name="Suarez D.L."/>
            <person name="Swayne D.E."/>
        </authorList>
    </citation>
    <scope>NUCLEOTIDE SEQUENCE [LARGE SCALE GENOMIC DNA]</scope>
    <source>
        <strain evidence="8 9">DSM 23236</strain>
    </source>
</reference>
<dbReference type="InterPro" id="IPR004753">
    <property type="entry name" value="MreB"/>
</dbReference>
<dbReference type="AlphaFoldDB" id="A0A1W1X437"/>
<dbReference type="GO" id="GO:0008360">
    <property type="term" value="P:regulation of cell shape"/>
    <property type="evidence" value="ECO:0007669"/>
    <property type="project" value="UniProtKB-UniRule"/>
</dbReference>
<organism evidence="8 9">
    <name type="scientific">Andreprevotia lacus DSM 23236</name>
    <dbReference type="NCBI Taxonomy" id="1121001"/>
    <lineage>
        <taxon>Bacteria</taxon>
        <taxon>Pseudomonadati</taxon>
        <taxon>Pseudomonadota</taxon>
        <taxon>Betaproteobacteria</taxon>
        <taxon>Neisseriales</taxon>
        <taxon>Chitinibacteraceae</taxon>
        <taxon>Andreprevotia</taxon>
    </lineage>
</organism>
<dbReference type="PANTHER" id="PTHR42749:SF1">
    <property type="entry name" value="CELL SHAPE-DETERMINING PROTEIN MREB"/>
    <property type="match status" value="1"/>
</dbReference>
<evidence type="ECO:0000256" key="4">
    <source>
        <dbReference type="ARBA" id="ARBA00022960"/>
    </source>
</evidence>
<dbReference type="PRINTS" id="PR01652">
    <property type="entry name" value="SHAPEPROTEIN"/>
</dbReference>
<dbReference type="NCBIfam" id="NF010539">
    <property type="entry name" value="PRK13927.1"/>
    <property type="match status" value="1"/>
</dbReference>
<dbReference type="STRING" id="1121001.SAMN02745857_00571"/>
<comment type="function">
    <text evidence="7">Forms membrane-associated dynamic filaments that are essential for cell shape determination. Acts by regulating cell wall synthesis and cell elongation, and thus cell shape. A feedback loop between cell geometry and MreB localization may maintain elongated cell shape by targeting cell wall growth to regions of negative cell wall curvature.</text>
</comment>
<dbReference type="SUPFAM" id="SSF53067">
    <property type="entry name" value="Actin-like ATPase domain"/>
    <property type="match status" value="2"/>
</dbReference>
<dbReference type="GO" id="GO:0000902">
    <property type="term" value="P:cell morphogenesis"/>
    <property type="evidence" value="ECO:0007669"/>
    <property type="project" value="InterPro"/>
</dbReference>
<name>A0A1W1X437_9NEIS</name>
<evidence type="ECO:0000256" key="2">
    <source>
        <dbReference type="ARBA" id="ARBA00022741"/>
    </source>
</evidence>
<keyword evidence="3 7" id="KW-0067">ATP-binding</keyword>
<dbReference type="Proteomes" id="UP000192761">
    <property type="component" value="Unassembled WGS sequence"/>
</dbReference>
<evidence type="ECO:0000256" key="1">
    <source>
        <dbReference type="ARBA" id="ARBA00022490"/>
    </source>
</evidence>
<comment type="similarity">
    <text evidence="5 7">Belongs to the FtsA/MreB family.</text>
</comment>
<evidence type="ECO:0000256" key="7">
    <source>
        <dbReference type="HAMAP-Rule" id="MF_02207"/>
    </source>
</evidence>
<keyword evidence="2 7" id="KW-0547">Nucleotide-binding</keyword>
<dbReference type="GO" id="GO:0005737">
    <property type="term" value="C:cytoplasm"/>
    <property type="evidence" value="ECO:0007669"/>
    <property type="project" value="UniProtKB-SubCell"/>
</dbReference>
<dbReference type="GO" id="GO:0005524">
    <property type="term" value="F:ATP binding"/>
    <property type="evidence" value="ECO:0007669"/>
    <property type="project" value="UniProtKB-KW"/>
</dbReference>
<evidence type="ECO:0000313" key="9">
    <source>
        <dbReference type="Proteomes" id="UP000192761"/>
    </source>
</evidence>
<dbReference type="FunFam" id="3.30.420.40:FF:000016">
    <property type="entry name" value="Rod shape-determining protein mreB"/>
    <property type="match status" value="1"/>
</dbReference>
<feature type="binding site" evidence="7">
    <location>
        <begin position="297"/>
        <end position="300"/>
    </location>
    <ligand>
        <name>ATP</name>
        <dbReference type="ChEBI" id="CHEBI:30616"/>
    </ligand>
</feature>
<dbReference type="Gene3D" id="3.30.420.40">
    <property type="match status" value="3"/>
</dbReference>
<gene>
    <name evidence="7" type="primary">mreB</name>
    <name evidence="8" type="ORF">SAMN02745857_00571</name>
</gene>
<protein>
    <recommendedName>
        <fullName evidence="6 7">Cell shape-determining protein MreB</fullName>
    </recommendedName>
</protein>
<dbReference type="RefSeq" id="WP_084089026.1">
    <property type="nucleotide sequence ID" value="NZ_FWXD01000002.1"/>
</dbReference>
<dbReference type="NCBIfam" id="TIGR00904">
    <property type="entry name" value="mreB"/>
    <property type="match status" value="1"/>
</dbReference>
<dbReference type="Pfam" id="PF06723">
    <property type="entry name" value="MreB_Mbl"/>
    <property type="match status" value="1"/>
</dbReference>
<evidence type="ECO:0000256" key="6">
    <source>
        <dbReference type="ARBA" id="ARBA00067319"/>
    </source>
</evidence>
<keyword evidence="9" id="KW-1185">Reference proteome</keyword>
<sequence>MFGLLSGYFANDIAIDLGTANTLIYMQGKGIVLDEPSVVAIQQEGGPSGKKTILAVGAEAKKMLGRTPGSINAIRPMKDGVIADFTITEQMLKQFIKKVNPSRLFSSPPRIVICVPCGSTQVERRAIRESALGAGARKVELIEEPMAAAIGAGLPVEEATGSMVVDIGGGTTEVGVISLGGIVYASSVRVGGDKFDESIINYIRRNYGMLIGETTAEDIKKRIGSAFPGAEVREMEVKGRNLAEGIPRSFTISSNEILEALTEPLNQIVSAVKQALEQTPPELGADIAEKGMVLTGGGALLRDLDRLLMEETGLPVIVADDPLTCVVRGSGKALEKLDKATAIFTND</sequence>
<dbReference type="InterPro" id="IPR043129">
    <property type="entry name" value="ATPase_NBD"/>
</dbReference>
<dbReference type="CDD" id="cd10225">
    <property type="entry name" value="ASKHA_NBD_MreB-like"/>
    <property type="match status" value="1"/>
</dbReference>
<feature type="binding site" evidence="7">
    <location>
        <begin position="169"/>
        <end position="171"/>
    </location>
    <ligand>
        <name>ATP</name>
        <dbReference type="ChEBI" id="CHEBI:30616"/>
    </ligand>
</feature>
<feature type="binding site" evidence="7">
    <location>
        <begin position="19"/>
        <end position="21"/>
    </location>
    <ligand>
        <name>ATP</name>
        <dbReference type="ChEBI" id="CHEBI:30616"/>
    </ligand>
</feature>
<comment type="subunit">
    <text evidence="7">Forms polymers.</text>
</comment>
<dbReference type="EMBL" id="FWXD01000002">
    <property type="protein sequence ID" value="SMC18488.1"/>
    <property type="molecule type" value="Genomic_DNA"/>
</dbReference>
<proteinExistence type="inferred from homology"/>
<evidence type="ECO:0000256" key="5">
    <source>
        <dbReference type="ARBA" id="ARBA00023458"/>
    </source>
</evidence>
<comment type="subcellular location">
    <subcellularLocation>
        <location evidence="7">Cytoplasm</location>
    </subcellularLocation>
    <text evidence="7">Membrane-associated.</text>
</comment>
<evidence type="ECO:0000256" key="3">
    <source>
        <dbReference type="ARBA" id="ARBA00022840"/>
    </source>
</evidence>
<dbReference type="InterPro" id="IPR056546">
    <property type="entry name" value="MreB_MamK-like"/>
</dbReference>
<accession>A0A1W1X437</accession>